<accession>L2GR10</accession>
<dbReference type="AlphaFoldDB" id="L2GR10"/>
<dbReference type="OrthoDB" id="10347249at2759"/>
<proteinExistence type="predicted"/>
<evidence type="ECO:0000313" key="3">
    <source>
        <dbReference type="EMBL" id="ELA46059.1"/>
    </source>
</evidence>
<protein>
    <submittedName>
        <fullName evidence="3">Uncharacterized protein</fullName>
    </submittedName>
</protein>
<dbReference type="OMA" id="CKSETGY"/>
<evidence type="ECO:0000256" key="2">
    <source>
        <dbReference type="SAM" id="Phobius"/>
    </source>
</evidence>
<organism evidence="3 4">
    <name type="scientific">Vavraia culicis (isolate floridensis)</name>
    <name type="common">Microsporidian parasite</name>
    <dbReference type="NCBI Taxonomy" id="948595"/>
    <lineage>
        <taxon>Eukaryota</taxon>
        <taxon>Fungi</taxon>
        <taxon>Fungi incertae sedis</taxon>
        <taxon>Microsporidia</taxon>
        <taxon>Pleistophoridae</taxon>
        <taxon>Vavraia</taxon>
    </lineage>
</organism>
<dbReference type="Proteomes" id="UP000011081">
    <property type="component" value="Unassembled WGS sequence"/>
</dbReference>
<dbReference type="RefSeq" id="XP_008075458.1">
    <property type="nucleotide sequence ID" value="XM_008077267.1"/>
</dbReference>
<evidence type="ECO:0000313" key="4">
    <source>
        <dbReference type="Proteomes" id="UP000011081"/>
    </source>
</evidence>
<feature type="region of interest" description="Disordered" evidence="1">
    <location>
        <begin position="207"/>
        <end position="232"/>
    </location>
</feature>
<dbReference type="EMBL" id="GL877467">
    <property type="protein sequence ID" value="ELA46059.1"/>
    <property type="molecule type" value="Genomic_DNA"/>
</dbReference>
<sequence length="252" mass="29751">MNCLIDILFTFTLIAINAILYYRHTAKKRAAIHKFASATPSTITYTSVNQHILSYDTGALALILNFKKEFDIFHYCMSFTDAYFIFTGHVGIEWMNCYLGVRKKGSVHALRYLERCKSETGYYGTYNKDVLMLYRKHRLDRFYITFIPRSIEDTNFEGMIYAEGKISNACPGFVDDVMALIERLKKIEPSDRLKESNNAIKKRIMYEASRRREESNKKTVEEKDVKRRERENLGFEKKTDEYKVRTRYLHKK</sequence>
<keyword evidence="2" id="KW-0472">Membrane</keyword>
<feature type="transmembrane region" description="Helical" evidence="2">
    <location>
        <begin position="6"/>
        <end position="22"/>
    </location>
</feature>
<dbReference type="InParanoid" id="L2GR10"/>
<dbReference type="GeneID" id="19880312"/>
<keyword evidence="4" id="KW-1185">Reference proteome</keyword>
<keyword evidence="2" id="KW-1133">Transmembrane helix</keyword>
<reference evidence="4" key="1">
    <citation type="submission" date="2011-03" db="EMBL/GenBank/DDBJ databases">
        <title>The genome sequence of Vavraia culicis strain floridensis.</title>
        <authorList>
            <consortium name="The Broad Institute Genome Sequencing Platform"/>
            <person name="Cuomo C."/>
            <person name="Becnel J."/>
            <person name="Sanscrainte N."/>
            <person name="Young S.K."/>
            <person name="Zeng Q."/>
            <person name="Gargeya S."/>
            <person name="Fitzgerald M."/>
            <person name="Haas B."/>
            <person name="Abouelleil A."/>
            <person name="Alvarado L."/>
            <person name="Arachchi H.M."/>
            <person name="Berlin A."/>
            <person name="Chapman S.B."/>
            <person name="Gearin G."/>
            <person name="Goldberg J."/>
            <person name="Griggs A."/>
            <person name="Gujja S."/>
            <person name="Hansen M."/>
            <person name="Heiman D."/>
            <person name="Howarth C."/>
            <person name="Larimer J."/>
            <person name="Lui A."/>
            <person name="MacDonald P.J.P."/>
            <person name="McCowen C."/>
            <person name="Montmayeur A."/>
            <person name="Murphy C."/>
            <person name="Neiman D."/>
            <person name="Pearson M."/>
            <person name="Priest M."/>
            <person name="Roberts A."/>
            <person name="Saif S."/>
            <person name="Shea T."/>
            <person name="Sisk P."/>
            <person name="Stolte C."/>
            <person name="Sykes S."/>
            <person name="Wortman J."/>
            <person name="Nusbaum C."/>
            <person name="Birren B."/>
        </authorList>
    </citation>
    <scope>NUCLEOTIDE SEQUENCE [LARGE SCALE GENOMIC DNA]</scope>
    <source>
        <strain evidence="4">floridensis</strain>
    </source>
</reference>
<dbReference type="VEuPathDB" id="MicrosporidiaDB:VCUG_02450"/>
<name>L2GR10_VAVCU</name>
<dbReference type="HOGENOM" id="CLU_1103420_0_0_1"/>
<gene>
    <name evidence="3" type="ORF">VCUG_02450</name>
</gene>
<evidence type="ECO:0000256" key="1">
    <source>
        <dbReference type="SAM" id="MobiDB-lite"/>
    </source>
</evidence>
<keyword evidence="2" id="KW-0812">Transmembrane</keyword>